<sequence>MTSRYGVKKSLCVFNREESLSFRVMDPENSTLTKLIQEMADFKNKFSPIPDARLSTGNSPPQDHLKVPSSGAAEAMITESPMLTEADHCSPDPT</sequence>
<dbReference type="Proteomes" id="UP001054837">
    <property type="component" value="Unassembled WGS sequence"/>
</dbReference>
<dbReference type="AlphaFoldDB" id="A0AAV4RK01"/>
<reference evidence="1 2" key="1">
    <citation type="submission" date="2021-06" db="EMBL/GenBank/DDBJ databases">
        <title>Caerostris darwini draft genome.</title>
        <authorList>
            <person name="Kono N."/>
            <person name="Arakawa K."/>
        </authorList>
    </citation>
    <scope>NUCLEOTIDE SEQUENCE [LARGE SCALE GENOMIC DNA]</scope>
</reference>
<comment type="caution">
    <text evidence="1">The sequence shown here is derived from an EMBL/GenBank/DDBJ whole genome shotgun (WGS) entry which is preliminary data.</text>
</comment>
<evidence type="ECO:0000313" key="1">
    <source>
        <dbReference type="EMBL" id="GIY22643.1"/>
    </source>
</evidence>
<organism evidence="1 2">
    <name type="scientific">Caerostris darwini</name>
    <dbReference type="NCBI Taxonomy" id="1538125"/>
    <lineage>
        <taxon>Eukaryota</taxon>
        <taxon>Metazoa</taxon>
        <taxon>Ecdysozoa</taxon>
        <taxon>Arthropoda</taxon>
        <taxon>Chelicerata</taxon>
        <taxon>Arachnida</taxon>
        <taxon>Araneae</taxon>
        <taxon>Araneomorphae</taxon>
        <taxon>Entelegynae</taxon>
        <taxon>Araneoidea</taxon>
        <taxon>Araneidae</taxon>
        <taxon>Caerostris</taxon>
    </lineage>
</organism>
<proteinExistence type="predicted"/>
<protein>
    <submittedName>
        <fullName evidence="1">Uncharacterized protein</fullName>
    </submittedName>
</protein>
<gene>
    <name evidence="1" type="ORF">CDAR_545501</name>
</gene>
<dbReference type="EMBL" id="BPLQ01006469">
    <property type="protein sequence ID" value="GIY22643.1"/>
    <property type="molecule type" value="Genomic_DNA"/>
</dbReference>
<name>A0AAV4RK01_9ARAC</name>
<evidence type="ECO:0000313" key="2">
    <source>
        <dbReference type="Proteomes" id="UP001054837"/>
    </source>
</evidence>
<keyword evidence="2" id="KW-1185">Reference proteome</keyword>
<accession>A0AAV4RK01</accession>